<dbReference type="EC" id="6.3.2.13" evidence="7"/>
<feature type="binding site" evidence="7">
    <location>
        <position position="179"/>
    </location>
    <ligand>
        <name>UDP-N-acetyl-alpha-D-muramoyl-L-alanyl-D-glutamate</name>
        <dbReference type="ChEBI" id="CHEBI:83900"/>
    </ligand>
</feature>
<evidence type="ECO:0000259" key="11">
    <source>
        <dbReference type="Pfam" id="PF08245"/>
    </source>
</evidence>
<dbReference type="EMBL" id="WTVP01000005">
    <property type="protein sequence ID" value="NMG14612.1"/>
    <property type="molecule type" value="Genomic_DNA"/>
</dbReference>
<feature type="domain" description="Mur ligase C-terminal" evidence="10">
    <location>
        <begin position="340"/>
        <end position="467"/>
    </location>
</feature>
<dbReference type="InterPro" id="IPR005761">
    <property type="entry name" value="UDP-N-AcMur-Glu-dNH2Pim_ligase"/>
</dbReference>
<accession>A0ABX1NST6</accession>
<feature type="binding site" evidence="7">
    <location>
        <position position="151"/>
    </location>
    <ligand>
        <name>UDP-N-acetyl-alpha-D-muramoyl-L-alanyl-D-glutamate</name>
        <dbReference type="ChEBI" id="CHEBI:83900"/>
    </ligand>
</feature>
<proteinExistence type="inferred from homology"/>
<comment type="subcellular location">
    <subcellularLocation>
        <location evidence="7 8">Cytoplasm</location>
    </subcellularLocation>
</comment>
<evidence type="ECO:0000256" key="6">
    <source>
        <dbReference type="ARBA" id="ARBA00023316"/>
    </source>
</evidence>
<evidence type="ECO:0000259" key="10">
    <source>
        <dbReference type="Pfam" id="PF02875"/>
    </source>
</evidence>
<dbReference type="HAMAP" id="MF_00208">
    <property type="entry name" value="MurE"/>
    <property type="match status" value="1"/>
</dbReference>
<keyword evidence="5 7" id="KW-0131">Cell cycle</keyword>
<evidence type="ECO:0000256" key="8">
    <source>
        <dbReference type="RuleBase" id="RU004135"/>
    </source>
</evidence>
<sequence>MSAARAREILERLRLAGVAVAGITADSRRLQRGELFAAWPGFATDGRRYVAAAIERGAAAVLWDDSDGMRLEALSVPALPVPGLRSVGGFLAHEIHARPSHKLWVAGVTGTNGKTTVSQWLAGALAGLGLRCGVIGTLGCGFPGRLVDSGNTTPDALELHRMLAAFVAEGAGAAAMEVSSIGLDQERVNGVEFDVAVFTNLTRDHLDYHGSMETYAAAKARLFDLPGIRAAVINFDDGFGLAQARRLAAGGMPVIGYTRFADRAGAVPGARMLVAAGERHVPSGLRFALGWDGGLHDVQVRMVAPFNVSNLMAVIGSLLVRDVPMDDILRAVSRLTPPAGRMQLVGGVGEPLIVVDYAHSPDALAKVLESVRSTAHARGGRVVCVFGCGGDRDAGKRPMMGDVARTLADRVIITSDNPRSEDPLKIIDAILQGAGPDAEPVVDRAQAIRIAIGEAGANDVIVLAGKGHEPYQEVLGVRLPFSDVEQARLALHAWNRSQGADQ</sequence>
<dbReference type="InterPro" id="IPR013221">
    <property type="entry name" value="Mur_ligase_cen"/>
</dbReference>
<protein>
    <recommendedName>
        <fullName evidence="7">UDP-N-acetylmuramoyl-L-alanyl-D-glutamate--2,6-diaminopimelate ligase</fullName>
        <ecNumber evidence="7">6.3.2.13</ecNumber>
    </recommendedName>
    <alternativeName>
        <fullName evidence="7">Meso-A2pm-adding enzyme</fullName>
    </alternativeName>
    <alternativeName>
        <fullName evidence="7">Meso-diaminopimelate-adding enzyme</fullName>
    </alternativeName>
    <alternativeName>
        <fullName evidence="7">UDP-MurNAc-L-Ala-D-Glu:meso-diaminopimelate ligase</fullName>
    </alternativeName>
    <alternativeName>
        <fullName evidence="7">UDP-MurNAc-tripeptide synthetase</fullName>
    </alternativeName>
    <alternativeName>
        <fullName evidence="7">UDP-N-acetylmuramyl-tripeptide synthetase</fullName>
    </alternativeName>
</protein>
<dbReference type="InterPro" id="IPR035911">
    <property type="entry name" value="MurE/MurF_N"/>
</dbReference>
<dbReference type="PANTHER" id="PTHR23135">
    <property type="entry name" value="MUR LIGASE FAMILY MEMBER"/>
    <property type="match status" value="1"/>
</dbReference>
<dbReference type="GO" id="GO:0008765">
    <property type="term" value="F:UDP-N-acetylmuramoylalanyl-D-glutamate-2,6-diaminopimelate ligase activity"/>
    <property type="evidence" value="ECO:0007669"/>
    <property type="project" value="UniProtKB-EC"/>
</dbReference>
<evidence type="ECO:0000256" key="5">
    <source>
        <dbReference type="ARBA" id="ARBA00023306"/>
    </source>
</evidence>
<keyword evidence="2 7" id="KW-0132">Cell division</keyword>
<dbReference type="RefSeq" id="WP_169201379.1">
    <property type="nucleotide sequence ID" value="NZ_CP059467.1"/>
</dbReference>
<dbReference type="Gene3D" id="3.40.1390.10">
    <property type="entry name" value="MurE/MurF, N-terminal domain"/>
    <property type="match status" value="1"/>
</dbReference>
<comment type="similarity">
    <text evidence="1 7">Belongs to the MurCDEF family. MurE subfamily.</text>
</comment>
<keyword evidence="13" id="KW-1185">Reference proteome</keyword>
<keyword evidence="7" id="KW-0067">ATP-binding</keyword>
<keyword evidence="7 12" id="KW-0436">Ligase</keyword>
<feature type="binding site" evidence="7">
    <location>
        <position position="187"/>
    </location>
    <ligand>
        <name>UDP-N-acetyl-alpha-D-muramoyl-L-alanyl-D-glutamate</name>
        <dbReference type="ChEBI" id="CHEBI:83900"/>
    </ligand>
</feature>
<dbReference type="NCBIfam" id="TIGR01085">
    <property type="entry name" value="murE"/>
    <property type="match status" value="1"/>
</dbReference>
<comment type="caution">
    <text evidence="7">Lacks conserved residue(s) required for the propagation of feature annotation.</text>
</comment>
<keyword evidence="7" id="KW-0547">Nucleotide-binding</keyword>
<keyword evidence="6 7" id="KW-0961">Cell wall biogenesis/degradation</keyword>
<keyword evidence="3 7" id="KW-0133">Cell shape</keyword>
<feature type="binding site" evidence="7">
    <location>
        <position position="469"/>
    </location>
    <ligand>
        <name>meso-2,6-diaminopimelate</name>
        <dbReference type="ChEBI" id="CHEBI:57791"/>
    </ligand>
</feature>
<evidence type="ECO:0000313" key="12">
    <source>
        <dbReference type="EMBL" id="NMG14612.1"/>
    </source>
</evidence>
<evidence type="ECO:0000256" key="4">
    <source>
        <dbReference type="ARBA" id="ARBA00022984"/>
    </source>
</evidence>
<dbReference type="SUPFAM" id="SSF63418">
    <property type="entry name" value="MurE/MurF N-terminal domain"/>
    <property type="match status" value="1"/>
</dbReference>
<comment type="pathway">
    <text evidence="7 8">Cell wall biogenesis; peptidoglycan biosynthesis.</text>
</comment>
<dbReference type="Pfam" id="PF01225">
    <property type="entry name" value="Mur_ligase"/>
    <property type="match status" value="1"/>
</dbReference>
<dbReference type="NCBIfam" id="NF001126">
    <property type="entry name" value="PRK00139.1-4"/>
    <property type="match status" value="1"/>
</dbReference>
<dbReference type="Pfam" id="PF02875">
    <property type="entry name" value="Mur_ligase_C"/>
    <property type="match status" value="1"/>
</dbReference>
<feature type="binding site" evidence="7">
    <location>
        <position position="465"/>
    </location>
    <ligand>
        <name>meso-2,6-diaminopimelate</name>
        <dbReference type="ChEBI" id="CHEBI:57791"/>
    </ligand>
</feature>
<comment type="PTM">
    <text evidence="7">Carboxylation is probably crucial for Mg(2+) binding and, consequently, for the gamma-phosphate positioning of ATP.</text>
</comment>
<dbReference type="Pfam" id="PF08245">
    <property type="entry name" value="Mur_ligase_M"/>
    <property type="match status" value="1"/>
</dbReference>
<dbReference type="SUPFAM" id="SSF53623">
    <property type="entry name" value="MurD-like peptide ligases, catalytic domain"/>
    <property type="match status" value="1"/>
</dbReference>
<feature type="binding site" evidence="7">
    <location>
        <begin position="110"/>
        <end position="116"/>
    </location>
    <ligand>
        <name>ATP</name>
        <dbReference type="ChEBI" id="CHEBI:30616"/>
    </ligand>
</feature>
<feature type="binding site" evidence="7">
    <location>
        <begin position="152"/>
        <end position="153"/>
    </location>
    <ligand>
        <name>UDP-N-acetyl-alpha-D-muramoyl-L-alanyl-D-glutamate</name>
        <dbReference type="ChEBI" id="CHEBI:83900"/>
    </ligand>
</feature>
<comment type="function">
    <text evidence="7">Catalyzes the addition of meso-diaminopimelic acid to the nucleotide precursor UDP-N-acetylmuramoyl-L-alanyl-D-glutamate (UMAG) in the biosynthesis of bacterial cell-wall peptidoglycan.</text>
</comment>
<dbReference type="Proteomes" id="UP000633943">
    <property type="component" value="Unassembled WGS sequence"/>
</dbReference>
<dbReference type="InterPro" id="IPR036615">
    <property type="entry name" value="Mur_ligase_C_dom_sf"/>
</dbReference>
<dbReference type="InterPro" id="IPR036565">
    <property type="entry name" value="Mur-like_cat_sf"/>
</dbReference>
<comment type="catalytic activity">
    <reaction evidence="7">
        <text>UDP-N-acetyl-alpha-D-muramoyl-L-alanyl-D-glutamate + meso-2,6-diaminopimelate + ATP = UDP-N-acetyl-alpha-D-muramoyl-L-alanyl-gamma-D-glutamyl-meso-2,6-diaminopimelate + ADP + phosphate + H(+)</text>
        <dbReference type="Rhea" id="RHEA:23676"/>
        <dbReference type="ChEBI" id="CHEBI:15378"/>
        <dbReference type="ChEBI" id="CHEBI:30616"/>
        <dbReference type="ChEBI" id="CHEBI:43474"/>
        <dbReference type="ChEBI" id="CHEBI:57791"/>
        <dbReference type="ChEBI" id="CHEBI:83900"/>
        <dbReference type="ChEBI" id="CHEBI:83905"/>
        <dbReference type="ChEBI" id="CHEBI:456216"/>
        <dbReference type="EC" id="6.3.2.13"/>
    </reaction>
</comment>
<keyword evidence="7" id="KW-0460">Magnesium</keyword>
<dbReference type="PANTHER" id="PTHR23135:SF4">
    <property type="entry name" value="UDP-N-ACETYLMURAMOYL-L-ALANYL-D-GLUTAMATE--2,6-DIAMINOPIMELATE LIGASE MURE HOMOLOG, CHLOROPLASTIC"/>
    <property type="match status" value="1"/>
</dbReference>
<evidence type="ECO:0000256" key="3">
    <source>
        <dbReference type="ARBA" id="ARBA00022960"/>
    </source>
</evidence>
<name>A0ABX1NST6_9RHOO</name>
<feature type="binding site" evidence="7">
    <location>
        <position position="392"/>
    </location>
    <ligand>
        <name>meso-2,6-diaminopimelate</name>
        <dbReference type="ChEBI" id="CHEBI:57791"/>
    </ligand>
</feature>
<feature type="short sequence motif" description="Meso-diaminopimelate recognition motif" evidence="7">
    <location>
        <begin position="416"/>
        <end position="419"/>
    </location>
</feature>
<comment type="cofactor">
    <cofactor evidence="7">
        <name>Mg(2+)</name>
        <dbReference type="ChEBI" id="CHEBI:18420"/>
    </cofactor>
</comment>
<evidence type="ECO:0000259" key="9">
    <source>
        <dbReference type="Pfam" id="PF01225"/>
    </source>
</evidence>
<evidence type="ECO:0000256" key="1">
    <source>
        <dbReference type="ARBA" id="ARBA00005898"/>
    </source>
</evidence>
<feature type="domain" description="Mur ligase N-terminal catalytic" evidence="9">
    <location>
        <begin position="20"/>
        <end position="85"/>
    </location>
</feature>
<dbReference type="SUPFAM" id="SSF53244">
    <property type="entry name" value="MurD-like peptide ligases, peptide-binding domain"/>
    <property type="match status" value="1"/>
</dbReference>
<evidence type="ECO:0000313" key="13">
    <source>
        <dbReference type="Proteomes" id="UP000633943"/>
    </source>
</evidence>
<reference evidence="12 13" key="1">
    <citation type="submission" date="2019-12" db="EMBL/GenBank/DDBJ databases">
        <title>Comparative genomics gives insights into the taxonomy of the Azoarcus-Aromatoleum group and reveals separate origins of nif in the plant-associated Azoarcus and non-plant-associated Aromatoleum sub-groups.</title>
        <authorList>
            <person name="Lafos M."/>
            <person name="Maluk M."/>
            <person name="Batista M."/>
            <person name="Junghare M."/>
            <person name="Carmona M."/>
            <person name="Faoro H."/>
            <person name="Cruz L.M."/>
            <person name="Battistoni F."/>
            <person name="De Souza E."/>
            <person name="Pedrosa F."/>
            <person name="Chen W.-M."/>
            <person name="Poole P.S."/>
            <person name="Dixon R.A."/>
            <person name="James E.K."/>
        </authorList>
    </citation>
    <scope>NUCLEOTIDE SEQUENCE [LARGE SCALE GENOMIC DNA]</scope>
    <source>
        <strain evidence="12 13">PbN1</strain>
    </source>
</reference>
<feature type="binding site" evidence="7">
    <location>
        <begin position="416"/>
        <end position="419"/>
    </location>
    <ligand>
        <name>meso-2,6-diaminopimelate</name>
        <dbReference type="ChEBI" id="CHEBI:57791"/>
    </ligand>
</feature>
<feature type="domain" description="Mur ligase central" evidence="11">
    <location>
        <begin position="108"/>
        <end position="317"/>
    </location>
</feature>
<keyword evidence="7" id="KW-0963">Cytoplasm</keyword>
<feature type="modified residue" description="N6-carboxylysine" evidence="7">
    <location>
        <position position="219"/>
    </location>
</feature>
<feature type="binding site" evidence="7">
    <location>
        <position position="185"/>
    </location>
    <ligand>
        <name>UDP-N-acetyl-alpha-D-muramoyl-L-alanyl-D-glutamate</name>
        <dbReference type="ChEBI" id="CHEBI:83900"/>
    </ligand>
</feature>
<organism evidence="12 13">
    <name type="scientific">Aromatoleum bremense</name>
    <dbReference type="NCBI Taxonomy" id="76115"/>
    <lineage>
        <taxon>Bacteria</taxon>
        <taxon>Pseudomonadati</taxon>
        <taxon>Pseudomonadota</taxon>
        <taxon>Betaproteobacteria</taxon>
        <taxon>Rhodocyclales</taxon>
        <taxon>Rhodocyclaceae</taxon>
        <taxon>Aromatoleum</taxon>
    </lineage>
</organism>
<evidence type="ECO:0000256" key="7">
    <source>
        <dbReference type="HAMAP-Rule" id="MF_00208"/>
    </source>
</evidence>
<evidence type="ECO:0000256" key="2">
    <source>
        <dbReference type="ARBA" id="ARBA00022618"/>
    </source>
</evidence>
<feature type="binding site" evidence="7">
    <location>
        <position position="27"/>
    </location>
    <ligand>
        <name>UDP-N-acetyl-alpha-D-muramoyl-L-alanyl-D-glutamate</name>
        <dbReference type="ChEBI" id="CHEBI:83900"/>
    </ligand>
</feature>
<dbReference type="Gene3D" id="3.40.1190.10">
    <property type="entry name" value="Mur-like, catalytic domain"/>
    <property type="match status" value="1"/>
</dbReference>
<keyword evidence="4 7" id="KW-0573">Peptidoglycan synthesis</keyword>
<dbReference type="InterPro" id="IPR004101">
    <property type="entry name" value="Mur_ligase_C"/>
</dbReference>
<gene>
    <name evidence="7" type="primary">murE</name>
    <name evidence="12" type="ORF">GPA24_03470</name>
</gene>
<comment type="caution">
    <text evidence="12">The sequence shown here is derived from an EMBL/GenBank/DDBJ whole genome shotgun (WGS) entry which is preliminary data.</text>
</comment>
<dbReference type="InterPro" id="IPR000713">
    <property type="entry name" value="Mur_ligase_N"/>
</dbReference>
<dbReference type="Gene3D" id="3.90.190.20">
    <property type="entry name" value="Mur ligase, C-terminal domain"/>
    <property type="match status" value="1"/>
</dbReference>